<dbReference type="Pfam" id="PF03209">
    <property type="entry name" value="PUCC"/>
    <property type="match status" value="1"/>
</dbReference>
<proteinExistence type="inferred from homology"/>
<dbReference type="InterPro" id="IPR026036">
    <property type="entry name" value="PucC"/>
</dbReference>
<dbReference type="InterPro" id="IPR004896">
    <property type="entry name" value="PucC-rel"/>
</dbReference>
<reference evidence="7" key="1">
    <citation type="submission" date="2012-04" db="EMBL/GenBank/DDBJ databases">
        <authorList>
            <person name="Borisov I.G."/>
            <person name="Ivanikova N.V."/>
            <person name="Pinevich A.V."/>
        </authorList>
    </citation>
    <scope>NUCLEOTIDE SEQUENCE</scope>
    <source>
        <strain evidence="7">CALU 1027</strain>
    </source>
</reference>
<dbReference type="AlphaFoldDB" id="A0A0M2PT62"/>
<evidence type="ECO:0000256" key="2">
    <source>
        <dbReference type="ARBA" id="ARBA00008412"/>
    </source>
</evidence>
<dbReference type="OrthoDB" id="417677at2"/>
<evidence type="ECO:0000313" key="7">
    <source>
        <dbReference type="EMBL" id="KKI99309.1"/>
    </source>
</evidence>
<comment type="caution">
    <text evidence="7">The sequence shown here is derived from an EMBL/GenBank/DDBJ whole genome shotgun (WGS) entry which is preliminary data.</text>
</comment>
<comment type="similarity">
    <text evidence="2">Belongs to the PucC family.</text>
</comment>
<dbReference type="PANTHER" id="PTHR23538">
    <property type="entry name" value="44.5 KD BACTERIOCHLOROPHYLL SYNTHASE SUBUNIT"/>
    <property type="match status" value="1"/>
</dbReference>
<dbReference type="CDD" id="cd06176">
    <property type="entry name" value="MFS_BCD_PucC-like"/>
    <property type="match status" value="1"/>
</dbReference>
<dbReference type="InterPro" id="IPR036259">
    <property type="entry name" value="MFS_trans_sf"/>
</dbReference>
<dbReference type="GO" id="GO:0016020">
    <property type="term" value="C:membrane"/>
    <property type="evidence" value="ECO:0007669"/>
    <property type="project" value="UniProtKB-SubCell"/>
</dbReference>
<keyword evidence="8" id="KW-1185">Reference proteome</keyword>
<evidence type="ECO:0000256" key="6">
    <source>
        <dbReference type="SAM" id="Phobius"/>
    </source>
</evidence>
<dbReference type="RefSeq" id="WP_017712845.1">
    <property type="nucleotide sequence ID" value="NZ_KB235937.1"/>
</dbReference>
<dbReference type="STRING" id="317619.GCA_000332315_02481"/>
<feature type="transmembrane region" description="Helical" evidence="6">
    <location>
        <begin position="340"/>
        <end position="360"/>
    </location>
</feature>
<organism evidence="7 8">
    <name type="scientific">Prochlorothrix hollandica PCC 9006 = CALU 1027</name>
    <dbReference type="NCBI Taxonomy" id="317619"/>
    <lineage>
        <taxon>Bacteria</taxon>
        <taxon>Bacillati</taxon>
        <taxon>Cyanobacteriota</taxon>
        <taxon>Cyanophyceae</taxon>
        <taxon>Prochlorotrichales</taxon>
        <taxon>Prochlorotrichaceae</taxon>
        <taxon>Prochlorothrix</taxon>
    </lineage>
</organism>
<feature type="transmembrane region" description="Helical" evidence="6">
    <location>
        <begin position="218"/>
        <end position="238"/>
    </location>
</feature>
<name>A0A0M2PT62_PROHO</name>
<feature type="transmembrane region" description="Helical" evidence="6">
    <location>
        <begin position="27"/>
        <end position="49"/>
    </location>
</feature>
<evidence type="ECO:0000256" key="4">
    <source>
        <dbReference type="ARBA" id="ARBA00022989"/>
    </source>
</evidence>
<dbReference type="SUPFAM" id="SSF103473">
    <property type="entry name" value="MFS general substrate transporter"/>
    <property type="match status" value="1"/>
</dbReference>
<dbReference type="Proteomes" id="UP000034681">
    <property type="component" value="Unassembled WGS sequence"/>
</dbReference>
<feature type="transmembrane region" description="Helical" evidence="6">
    <location>
        <begin position="177"/>
        <end position="198"/>
    </location>
</feature>
<gene>
    <name evidence="7" type="ORF">PROH_16490</name>
</gene>
<dbReference type="PIRSF" id="PIRSF016565">
    <property type="entry name" value="PucC"/>
    <property type="match status" value="1"/>
</dbReference>
<feature type="transmembrane region" description="Helical" evidence="6">
    <location>
        <begin position="435"/>
        <end position="459"/>
    </location>
</feature>
<evidence type="ECO:0000313" key="8">
    <source>
        <dbReference type="Proteomes" id="UP000034681"/>
    </source>
</evidence>
<dbReference type="Gene3D" id="1.20.1250.20">
    <property type="entry name" value="MFS general substrate transporter like domains"/>
    <property type="match status" value="1"/>
</dbReference>
<evidence type="ECO:0000256" key="1">
    <source>
        <dbReference type="ARBA" id="ARBA00004141"/>
    </source>
</evidence>
<dbReference type="PANTHER" id="PTHR23538:SF1">
    <property type="entry name" value="44.5 KD BACTERIOCHLOROPHYLL SYNTHASE SUBUNIT"/>
    <property type="match status" value="1"/>
</dbReference>
<feature type="transmembrane region" description="Helical" evidence="6">
    <location>
        <begin position="138"/>
        <end position="165"/>
    </location>
</feature>
<comment type="subcellular location">
    <subcellularLocation>
        <location evidence="1">Membrane</location>
        <topology evidence="1">Multi-pass membrane protein</topology>
    </subcellularLocation>
</comment>
<feature type="transmembrane region" description="Helical" evidence="6">
    <location>
        <begin position="274"/>
        <end position="294"/>
    </location>
</feature>
<dbReference type="EMBL" id="AJTX02000006">
    <property type="protein sequence ID" value="KKI99309.1"/>
    <property type="molecule type" value="Genomic_DNA"/>
</dbReference>
<keyword evidence="3 6" id="KW-0812">Transmembrane</keyword>
<dbReference type="eggNOG" id="COG2211">
    <property type="taxonomic scope" value="Bacteria"/>
</dbReference>
<keyword evidence="5 6" id="KW-0472">Membrane</keyword>
<evidence type="ECO:0000256" key="5">
    <source>
        <dbReference type="ARBA" id="ARBA00023136"/>
    </source>
</evidence>
<feature type="transmembrane region" description="Helical" evidence="6">
    <location>
        <begin position="314"/>
        <end position="333"/>
    </location>
</feature>
<evidence type="ECO:0000256" key="3">
    <source>
        <dbReference type="ARBA" id="ARBA00022692"/>
    </source>
</evidence>
<accession>A0A0M2PT62</accession>
<feature type="transmembrane region" description="Helical" evidence="6">
    <location>
        <begin position="98"/>
        <end position="118"/>
    </location>
</feature>
<keyword evidence="4 6" id="KW-1133">Transmembrane helix</keyword>
<protein>
    <submittedName>
        <fullName evidence="7">MFS transporter</fullName>
    </submittedName>
</protein>
<sequence>MTSDFASPANTPPNTPIQTPAPVTLPLMFRLGLFNAGLGVMSVLTLGLLNRVMVAELNIPLGVTAGMLALSQITAPAKVWIGQLSDSKPLRGYHRSGYIWLGSLLFCSLVFGIVQLMWRLGDAVAAVGQWQWTGEIMLWSSLLGVTFALYGLAISTASTPFVALLVDITEEDNRSQVIGIAWSMLLVGIIAGGITTAIMLKQVGIEANLATIKASLNYLFALMPLVVLLLVLLGTWGVEKRYSRYAVRSQAVNRDDQLGLTAALRILTATSQTGLFFCCLLLVTLGLFMQDAVLENYGAEVFQMPMADTTQLNAFFGLGNLVGLSGAGFWIVPRFGKLRTVRIGCVLVATTLLLLISVGLNPQPPLLKAMVGCFGLASGITTNGSLSLMLDFTAAETAGTFIGAWGLAQSLARAGATWLGGLLQSLGSVISDDGLVSYGLVFAVEAGVILGAIVVLNQVNVHEFQTKTRAAISQILETDLD</sequence>